<sequence>MTVENLCSDFIALVDGIFGTYLDATVGFQNQALWLEAEQKKMLKELSINDPINANIQYLDERIIGYNDKPPDQGEQIKHLRTQGEFKQQNRFGGNNHILLGNLCLVAIYQHWEDHYREKIAIALGKKKNELISDIFGDIRHLRRSIIHNSGRAINEVKTCRIINWFQPDQTIALNQEQFEFIVRHTTAYVRSLASLESTPQAKA</sequence>
<evidence type="ECO:0008006" key="3">
    <source>
        <dbReference type="Google" id="ProtNLM"/>
    </source>
</evidence>
<accession>A0ABR8BNN4</accession>
<dbReference type="RefSeq" id="WP_190572073.1">
    <property type="nucleotide sequence ID" value="NZ_JACJQL010000087.1"/>
</dbReference>
<evidence type="ECO:0000313" key="1">
    <source>
        <dbReference type="EMBL" id="MBD2255294.1"/>
    </source>
</evidence>
<comment type="caution">
    <text evidence="1">The sequence shown here is derived from an EMBL/GenBank/DDBJ whole genome shotgun (WGS) entry which is preliminary data.</text>
</comment>
<gene>
    <name evidence="1" type="ORF">H6G14_29185</name>
</gene>
<organism evidence="1 2">
    <name type="scientific">Nostoc parmelioides FACHB-3921</name>
    <dbReference type="NCBI Taxonomy" id="2692909"/>
    <lineage>
        <taxon>Bacteria</taxon>
        <taxon>Bacillati</taxon>
        <taxon>Cyanobacteriota</taxon>
        <taxon>Cyanophyceae</taxon>
        <taxon>Nostocales</taxon>
        <taxon>Nostocaceae</taxon>
        <taxon>Nostoc</taxon>
    </lineage>
</organism>
<evidence type="ECO:0000313" key="2">
    <source>
        <dbReference type="Proteomes" id="UP000621307"/>
    </source>
</evidence>
<proteinExistence type="predicted"/>
<keyword evidence="2" id="KW-1185">Reference proteome</keyword>
<protein>
    <recommendedName>
        <fullName evidence="3">RiboL-PSP-HEPN domain-containing protein</fullName>
    </recommendedName>
</protein>
<dbReference type="Proteomes" id="UP000621307">
    <property type="component" value="Unassembled WGS sequence"/>
</dbReference>
<dbReference type="EMBL" id="JACJQL010000087">
    <property type="protein sequence ID" value="MBD2255294.1"/>
    <property type="molecule type" value="Genomic_DNA"/>
</dbReference>
<name>A0ABR8BNN4_9NOSO</name>
<reference evidence="1 2" key="1">
    <citation type="journal article" date="2020" name="ISME J.">
        <title>Comparative genomics reveals insights into cyanobacterial evolution and habitat adaptation.</title>
        <authorList>
            <person name="Chen M.Y."/>
            <person name="Teng W.K."/>
            <person name="Zhao L."/>
            <person name="Hu C.X."/>
            <person name="Zhou Y.K."/>
            <person name="Han B.P."/>
            <person name="Song L.R."/>
            <person name="Shu W.S."/>
        </authorList>
    </citation>
    <scope>NUCLEOTIDE SEQUENCE [LARGE SCALE GENOMIC DNA]</scope>
    <source>
        <strain evidence="1 2">FACHB-3921</strain>
    </source>
</reference>